<dbReference type="InterPro" id="IPR046268">
    <property type="entry name" value="DUF6301"/>
</dbReference>
<organism evidence="1 2">
    <name type="scientific">Arachnia propionica</name>
    <dbReference type="NCBI Taxonomy" id="1750"/>
    <lineage>
        <taxon>Bacteria</taxon>
        <taxon>Bacillati</taxon>
        <taxon>Actinomycetota</taxon>
        <taxon>Actinomycetes</taxon>
        <taxon>Propionibacteriales</taxon>
        <taxon>Propionibacteriaceae</taxon>
        <taxon>Arachnia</taxon>
    </lineage>
</organism>
<sequence length="165" mass="18652">MKVDEKGVVVRTVPVEDLGKIAAFWVGQEWPMTEPEVENACRVLGWEQDEEGFFLLPYELSDRTVSIVSGSDLSVGTIDFRVTDVVHDPSVERDAFMNDVFVDAVEAFKKNWGKPRFRRKLEAEDAVWDLPNGGILQISNDRRGVLFVTHSPSYAKVIRRLGVRG</sequence>
<gene>
    <name evidence="1" type="ORF">EII35_02250</name>
</gene>
<evidence type="ECO:0000313" key="1">
    <source>
        <dbReference type="EMBL" id="RRD50892.1"/>
    </source>
</evidence>
<accession>A0A3P1WWB1</accession>
<dbReference type="EMBL" id="RQYT01000003">
    <property type="protein sequence ID" value="RRD50892.1"/>
    <property type="molecule type" value="Genomic_DNA"/>
</dbReference>
<comment type="caution">
    <text evidence="1">The sequence shown here is derived from an EMBL/GenBank/DDBJ whole genome shotgun (WGS) entry which is preliminary data.</text>
</comment>
<reference evidence="1 2" key="1">
    <citation type="submission" date="2018-11" db="EMBL/GenBank/DDBJ databases">
        <title>Genomes From Bacteria Associated with the Canine Oral Cavity: a Test Case for Automated Genome-Based Taxonomic Assignment.</title>
        <authorList>
            <person name="Coil D.A."/>
            <person name="Jospin G."/>
            <person name="Darling A.E."/>
            <person name="Wallis C."/>
            <person name="Davis I.J."/>
            <person name="Harris S."/>
            <person name="Eisen J.A."/>
            <person name="Holcombe L.J."/>
            <person name="O'Flynn C."/>
        </authorList>
    </citation>
    <scope>NUCLEOTIDE SEQUENCE [LARGE SCALE GENOMIC DNA]</scope>
    <source>
        <strain evidence="1 2">OH2822_COT-296</strain>
    </source>
</reference>
<evidence type="ECO:0000313" key="2">
    <source>
        <dbReference type="Proteomes" id="UP000280935"/>
    </source>
</evidence>
<dbReference type="Proteomes" id="UP000280935">
    <property type="component" value="Unassembled WGS sequence"/>
</dbReference>
<name>A0A3P1WWB1_9ACTN</name>
<dbReference type="Pfam" id="PF19818">
    <property type="entry name" value="DUF6301"/>
    <property type="match status" value="1"/>
</dbReference>
<dbReference type="OrthoDB" id="3737287at2"/>
<dbReference type="RefSeq" id="WP_125226840.1">
    <property type="nucleotide sequence ID" value="NZ_RQYT01000003.1"/>
</dbReference>
<dbReference type="AlphaFoldDB" id="A0A3P1WWB1"/>
<protein>
    <submittedName>
        <fullName evidence="1">Uncharacterized protein</fullName>
    </submittedName>
</protein>
<proteinExistence type="predicted"/>